<protein>
    <recommendedName>
        <fullName evidence="3">Transporter</fullName>
    </recommendedName>
</protein>
<evidence type="ECO:0000313" key="2">
    <source>
        <dbReference type="Proteomes" id="UP000092565"/>
    </source>
</evidence>
<keyword evidence="2" id="KW-1185">Reference proteome</keyword>
<reference evidence="1 2" key="1">
    <citation type="submission" date="2016-04" db="EMBL/GenBank/DDBJ databases">
        <authorList>
            <person name="Evans L.H."/>
            <person name="Alamgir A."/>
            <person name="Owens N."/>
            <person name="Weber N.D."/>
            <person name="Virtaneva K."/>
            <person name="Barbian K."/>
            <person name="Babar A."/>
            <person name="Rosenke K."/>
        </authorList>
    </citation>
    <scope>NUCLEOTIDE SEQUENCE [LARGE SCALE GENOMIC DNA]</scope>
    <source>
        <strain evidence="1 2">JL2886</strain>
    </source>
</reference>
<dbReference type="RefSeq" id="WP_237028429.1">
    <property type="nucleotide sequence ID" value="NZ_CP015124.1"/>
</dbReference>
<sequence length="281" mass="30334">MRIDIFRTEQARHADGSFHPGWKRMSLTGLFAAITALIIPGSVLSQDTDDLAKQLANPVADLISVPLQFNYDRYGGHTDRYLLNIQPVIPFDLGDDLNLITRTIIPVVSLDGPGINQNGVGDIVQSFFLSPKVPTAGGWIWGAGPVFLYPTGGDGVSADTFAAGPTAVALRQRGPWTYGGLANHLRSLDDNPGTKINSTFLNPFLSYTTPTGTSYALQTEATYDWEVKEWSVPIGVVVTQVFTIGSQPVSIGGGVRYWAASPGNGPEGWGARFNFTFLFPK</sequence>
<dbReference type="PATRIC" id="fig|60890.4.peg.1084"/>
<dbReference type="Proteomes" id="UP000092565">
    <property type="component" value="Chromosome"/>
</dbReference>
<name>A0A1B0ZPC5_9RHOB</name>
<dbReference type="EMBL" id="CP015124">
    <property type="protein sequence ID" value="ANP36033.1"/>
    <property type="molecule type" value="Genomic_DNA"/>
</dbReference>
<accession>A0A1B0ZPC5</accession>
<proteinExistence type="predicted"/>
<evidence type="ECO:0008006" key="3">
    <source>
        <dbReference type="Google" id="ProtNLM"/>
    </source>
</evidence>
<dbReference type="AlphaFoldDB" id="A0A1B0ZPC5"/>
<gene>
    <name evidence="1" type="ORF">JL2886_01112</name>
</gene>
<organism evidence="1 2">
    <name type="scientific">Phaeobacter gallaeciensis</name>
    <dbReference type="NCBI Taxonomy" id="60890"/>
    <lineage>
        <taxon>Bacteria</taxon>
        <taxon>Pseudomonadati</taxon>
        <taxon>Pseudomonadota</taxon>
        <taxon>Alphaproteobacteria</taxon>
        <taxon>Rhodobacterales</taxon>
        <taxon>Roseobacteraceae</taxon>
        <taxon>Phaeobacter</taxon>
    </lineage>
</organism>
<evidence type="ECO:0000313" key="1">
    <source>
        <dbReference type="EMBL" id="ANP36033.1"/>
    </source>
</evidence>